<evidence type="ECO:0000256" key="5">
    <source>
        <dbReference type="ARBA" id="ARBA00058938"/>
    </source>
</evidence>
<keyword evidence="4" id="KW-0804">Transcription</keyword>
<evidence type="ECO:0000256" key="6">
    <source>
        <dbReference type="ARBA" id="ARBA00070406"/>
    </source>
</evidence>
<dbReference type="AlphaFoldDB" id="A0A2S6IV31"/>
<dbReference type="InterPro" id="IPR005471">
    <property type="entry name" value="Tscrpt_reg_IclR_N"/>
</dbReference>
<dbReference type="PANTHER" id="PTHR30136:SF24">
    <property type="entry name" value="HTH-TYPE TRANSCRIPTIONAL REPRESSOR ALLR"/>
    <property type="match status" value="1"/>
</dbReference>
<keyword evidence="10" id="KW-1185">Reference proteome</keyword>
<dbReference type="FunFam" id="1.10.10.10:FF:000056">
    <property type="entry name" value="IclR family transcriptional regulator"/>
    <property type="match status" value="1"/>
</dbReference>
<dbReference type="SMART" id="SM00346">
    <property type="entry name" value="HTH_ICLR"/>
    <property type="match status" value="1"/>
</dbReference>
<comment type="caution">
    <text evidence="9">The sequence shown here is derived from an EMBL/GenBank/DDBJ whole genome shotgun (WGS) entry which is preliminary data.</text>
</comment>
<dbReference type="SUPFAM" id="SSF55781">
    <property type="entry name" value="GAF domain-like"/>
    <property type="match status" value="1"/>
</dbReference>
<evidence type="ECO:0000259" key="7">
    <source>
        <dbReference type="PROSITE" id="PS51077"/>
    </source>
</evidence>
<sequence>MAGGARQPGRSVTSRVLAVLGAFDADHAELPLTAVAERSGLPLSTAHRLVAELTAWGALTRTAGGSYRVGLRLWELGQLAPGSWRELAHPWLQELSAATRENVHLAVCDGTEVLYVEKVHGRRAVPIASRVGGRLPLHTTGVGKVLLAWRGAEFVHTYLARELERPTPYALTEPGRLHRELEEVRRRGWASTAEEMTLGSCSLAVPVRRGGGASGRVVAAVGVVVAASRTQELPRLLPALLRTAEGIGRGVAGGA</sequence>
<feature type="domain" description="HTH iclR-type" evidence="7">
    <location>
        <begin position="10"/>
        <end position="71"/>
    </location>
</feature>
<comment type="function">
    <text evidence="5">May be an activator protein for the gylABX operon.</text>
</comment>
<dbReference type="RefSeq" id="WP_104431382.1">
    <property type="nucleotide sequence ID" value="NZ_PTJD01000002.1"/>
</dbReference>
<evidence type="ECO:0000313" key="9">
    <source>
        <dbReference type="EMBL" id="PPK97914.1"/>
    </source>
</evidence>
<dbReference type="InterPro" id="IPR014757">
    <property type="entry name" value="Tscrpt_reg_IclR_C"/>
</dbReference>
<protein>
    <recommendedName>
        <fullName evidence="6">Glycerol operon regulatory protein</fullName>
    </recommendedName>
</protein>
<dbReference type="OrthoDB" id="4068713at2"/>
<dbReference type="PROSITE" id="PS51077">
    <property type="entry name" value="HTH_ICLR"/>
    <property type="match status" value="1"/>
</dbReference>
<name>A0A2S6IV31_9ACTN</name>
<dbReference type="GO" id="GO:0003677">
    <property type="term" value="F:DNA binding"/>
    <property type="evidence" value="ECO:0007669"/>
    <property type="project" value="UniProtKB-KW"/>
</dbReference>
<accession>A0A2S6IV31</accession>
<dbReference type="EMBL" id="PTJD01000002">
    <property type="protein sequence ID" value="PPK97914.1"/>
    <property type="molecule type" value="Genomic_DNA"/>
</dbReference>
<evidence type="ECO:0000259" key="8">
    <source>
        <dbReference type="PROSITE" id="PS51078"/>
    </source>
</evidence>
<keyword evidence="1" id="KW-0319">Glycerol metabolism</keyword>
<dbReference type="Pfam" id="PF01614">
    <property type="entry name" value="IclR_C"/>
    <property type="match status" value="1"/>
</dbReference>
<dbReference type="InterPro" id="IPR050707">
    <property type="entry name" value="HTH_MetabolicPath_Reg"/>
</dbReference>
<evidence type="ECO:0000256" key="4">
    <source>
        <dbReference type="ARBA" id="ARBA00023163"/>
    </source>
</evidence>
<dbReference type="Gene3D" id="3.30.450.40">
    <property type="match status" value="1"/>
</dbReference>
<evidence type="ECO:0000313" key="10">
    <source>
        <dbReference type="Proteomes" id="UP000239485"/>
    </source>
</evidence>
<dbReference type="PROSITE" id="PS51078">
    <property type="entry name" value="ICLR_ED"/>
    <property type="match status" value="1"/>
</dbReference>
<organism evidence="9 10">
    <name type="scientific">Kineococcus xinjiangensis</name>
    <dbReference type="NCBI Taxonomy" id="512762"/>
    <lineage>
        <taxon>Bacteria</taxon>
        <taxon>Bacillati</taxon>
        <taxon>Actinomycetota</taxon>
        <taxon>Actinomycetes</taxon>
        <taxon>Kineosporiales</taxon>
        <taxon>Kineosporiaceae</taxon>
        <taxon>Kineococcus</taxon>
    </lineage>
</organism>
<dbReference type="GO" id="GO:0045892">
    <property type="term" value="P:negative regulation of DNA-templated transcription"/>
    <property type="evidence" value="ECO:0007669"/>
    <property type="project" value="TreeGrafter"/>
</dbReference>
<dbReference type="GO" id="GO:0006071">
    <property type="term" value="P:glycerol metabolic process"/>
    <property type="evidence" value="ECO:0007669"/>
    <property type="project" value="UniProtKB-KW"/>
</dbReference>
<dbReference type="Proteomes" id="UP000239485">
    <property type="component" value="Unassembled WGS sequence"/>
</dbReference>
<dbReference type="Pfam" id="PF09339">
    <property type="entry name" value="HTH_IclR"/>
    <property type="match status" value="1"/>
</dbReference>
<gene>
    <name evidence="9" type="ORF">CLV92_10264</name>
</gene>
<dbReference type="InterPro" id="IPR036390">
    <property type="entry name" value="WH_DNA-bd_sf"/>
</dbReference>
<evidence type="ECO:0000256" key="2">
    <source>
        <dbReference type="ARBA" id="ARBA00023015"/>
    </source>
</evidence>
<dbReference type="GO" id="GO:0003700">
    <property type="term" value="F:DNA-binding transcription factor activity"/>
    <property type="evidence" value="ECO:0007669"/>
    <property type="project" value="TreeGrafter"/>
</dbReference>
<keyword evidence="2" id="KW-0805">Transcription regulation</keyword>
<evidence type="ECO:0000256" key="1">
    <source>
        <dbReference type="ARBA" id="ARBA00022798"/>
    </source>
</evidence>
<evidence type="ECO:0000256" key="3">
    <source>
        <dbReference type="ARBA" id="ARBA00023125"/>
    </source>
</evidence>
<proteinExistence type="predicted"/>
<reference evidence="9 10" key="1">
    <citation type="submission" date="2018-02" db="EMBL/GenBank/DDBJ databases">
        <title>Genomic Encyclopedia of Archaeal and Bacterial Type Strains, Phase II (KMG-II): from individual species to whole genera.</title>
        <authorList>
            <person name="Goeker M."/>
        </authorList>
    </citation>
    <scope>NUCLEOTIDE SEQUENCE [LARGE SCALE GENOMIC DNA]</scope>
    <source>
        <strain evidence="9 10">DSM 22857</strain>
    </source>
</reference>
<dbReference type="PANTHER" id="PTHR30136">
    <property type="entry name" value="HELIX-TURN-HELIX TRANSCRIPTIONAL REGULATOR, ICLR FAMILY"/>
    <property type="match status" value="1"/>
</dbReference>
<keyword evidence="3 9" id="KW-0238">DNA-binding</keyword>
<dbReference type="Gene3D" id="1.10.10.10">
    <property type="entry name" value="Winged helix-like DNA-binding domain superfamily/Winged helix DNA-binding domain"/>
    <property type="match status" value="1"/>
</dbReference>
<dbReference type="SUPFAM" id="SSF46785">
    <property type="entry name" value="Winged helix' DNA-binding domain"/>
    <property type="match status" value="1"/>
</dbReference>
<feature type="domain" description="IclR-ED" evidence="8">
    <location>
        <begin position="72"/>
        <end position="253"/>
    </location>
</feature>
<dbReference type="InterPro" id="IPR029016">
    <property type="entry name" value="GAF-like_dom_sf"/>
</dbReference>
<dbReference type="InterPro" id="IPR036388">
    <property type="entry name" value="WH-like_DNA-bd_sf"/>
</dbReference>